<feature type="transmembrane region" description="Helical" evidence="8">
    <location>
        <begin position="522"/>
        <end position="540"/>
    </location>
</feature>
<keyword evidence="11" id="KW-1185">Reference proteome</keyword>
<dbReference type="Proteomes" id="UP000451354">
    <property type="component" value="Chromosome"/>
</dbReference>
<accession>A0A6M5UB03</accession>
<keyword evidence="4 8" id="KW-0812">Transmembrane</keyword>
<feature type="transmembrane region" description="Helical" evidence="8">
    <location>
        <begin position="370"/>
        <end position="389"/>
    </location>
</feature>
<feature type="transmembrane region" description="Helical" evidence="8">
    <location>
        <begin position="232"/>
        <end position="254"/>
    </location>
</feature>
<feature type="transmembrane region" description="Helical" evidence="8">
    <location>
        <begin position="20"/>
        <end position="40"/>
    </location>
</feature>
<comment type="similarity">
    <text evidence="2">Belongs to the resistance-nodulation-cell division (RND) (TC 2.A.6) family. MmpL subfamily.</text>
</comment>
<evidence type="ECO:0000256" key="3">
    <source>
        <dbReference type="ARBA" id="ARBA00022475"/>
    </source>
</evidence>
<dbReference type="InterPro" id="IPR050545">
    <property type="entry name" value="Mycobact_MmpL"/>
</dbReference>
<dbReference type="OrthoDB" id="7051771at2"/>
<feature type="region of interest" description="Disordered" evidence="7">
    <location>
        <begin position="709"/>
        <end position="772"/>
    </location>
</feature>
<sequence>MALGRLLHRTGRFAARRRGVVLGVWAVLLVLGAVLGGAVFDKTTDVEPAPPGSASALAAERLDELEPEGETVVAVLSGRDYFSTDLIAQASDVLHGVRAMPGVVEVFDAYTGGGLIADDGQGSLVIVELDPALSDDEALALAHQVSDALHTIDTPEVLVGGALLAEEAFVDQAITDAAVGEGVAIAVLLVVLVIVLGGLRAGLVPLLSALAAIAVALLVLSGLLGVVPVNEFAVNVVTLLGLGLTVDYSLLVLARFREERAEHPGLPLDELVGRTLATAGRAVLASGLAVAIALTGLLLLGDSLLSGMAVGGAIVVLVATAAGLTLVPALVATWHRAIPAPGVRTWSHPWTGRGGAGTLGRLARTAQRHAVLVTLGATALLLALAAPLGSMTLGSSEVHSLPADAEARLAADASTSRFADLGVTPITVLVEAPRGDEAASAYLDQVAALPGVEDAMQDTDYPSEVLVVDVTPDVGEGGDATGAAAQDLLHAIRAIDTAGLDVHVAGPAAEVVDTQEHLAQRLPLAAGVVVLATFALLFLLTGSLVVPLKALVLNLLTLAATLGVLVSVFQHGVGASLLGFEPWGALDVTTPLLIGMLVFGLSTDYEVFLLARTAEEWRARTPGEDPRAANDRAVLRGITATGPVVTTAAVAIGIVFLGFAAGQLVAMKEVGVGMAVAVLLDVTVVRGLLLPATMTLLGRWNWWPSWRSARPEPTTGETEPGRASVRATAERGRGGSTIRRSSLAAPASPATTRPTPAPPSPSASAAPSAPPR</sequence>
<dbReference type="InterPro" id="IPR004869">
    <property type="entry name" value="MMPL_dom"/>
</dbReference>
<feature type="domain" description="SSD" evidence="9">
    <location>
        <begin position="202"/>
        <end position="333"/>
    </location>
</feature>
<feature type="transmembrane region" description="Helical" evidence="8">
    <location>
        <begin position="592"/>
        <end position="612"/>
    </location>
</feature>
<reference evidence="11" key="1">
    <citation type="journal article" date="2022" name="Int. J. Syst. Evol. Microbiol.">
        <title>Cellulosimicrobium protaetiae sp. nov., isolated from the gut of the larva of Protaetia brevitarsis seulensis.</title>
        <authorList>
            <person name="Le Han H."/>
            <person name="Nguyen T.T.H."/>
            <person name="Li Z."/>
            <person name="Shin N.R."/>
            <person name="Kim S.G."/>
        </authorList>
    </citation>
    <scope>NUCLEOTIDE SEQUENCE [LARGE SCALE GENOMIC DNA]</scope>
    <source>
        <strain evidence="11">BI34</strain>
    </source>
</reference>
<evidence type="ECO:0000259" key="9">
    <source>
        <dbReference type="PROSITE" id="PS50156"/>
    </source>
</evidence>
<feature type="transmembrane region" description="Helical" evidence="8">
    <location>
        <begin position="206"/>
        <end position="226"/>
    </location>
</feature>
<keyword evidence="3" id="KW-1003">Cell membrane</keyword>
<evidence type="ECO:0000256" key="2">
    <source>
        <dbReference type="ARBA" id="ARBA00010157"/>
    </source>
</evidence>
<comment type="subcellular location">
    <subcellularLocation>
        <location evidence="1">Cell membrane</location>
        <topology evidence="1">Multi-pass membrane protein</topology>
    </subcellularLocation>
</comment>
<evidence type="ECO:0000256" key="7">
    <source>
        <dbReference type="SAM" id="MobiDB-lite"/>
    </source>
</evidence>
<dbReference type="PROSITE" id="PS50156">
    <property type="entry name" value="SSD"/>
    <property type="match status" value="1"/>
</dbReference>
<keyword evidence="6 8" id="KW-0472">Membrane</keyword>
<dbReference type="AlphaFoldDB" id="A0A6M5UB03"/>
<feature type="transmembrane region" description="Helical" evidence="8">
    <location>
        <begin position="633"/>
        <end position="660"/>
    </location>
</feature>
<dbReference type="InterPro" id="IPR000731">
    <property type="entry name" value="SSD"/>
</dbReference>
<dbReference type="PANTHER" id="PTHR33406:SF11">
    <property type="entry name" value="MEMBRANE PROTEIN SCO6666-RELATED"/>
    <property type="match status" value="1"/>
</dbReference>
<gene>
    <name evidence="10" type="ORF">FIC82_002775</name>
</gene>
<feature type="transmembrane region" description="Helical" evidence="8">
    <location>
        <begin position="282"/>
        <end position="301"/>
    </location>
</feature>
<evidence type="ECO:0000256" key="8">
    <source>
        <dbReference type="SAM" id="Phobius"/>
    </source>
</evidence>
<dbReference type="KEGG" id="cprt:FIC82_002775"/>
<evidence type="ECO:0000256" key="1">
    <source>
        <dbReference type="ARBA" id="ARBA00004651"/>
    </source>
</evidence>
<feature type="transmembrane region" description="Helical" evidence="8">
    <location>
        <begin position="672"/>
        <end position="697"/>
    </location>
</feature>
<feature type="compositionally biased region" description="Low complexity" evidence="7">
    <location>
        <begin position="762"/>
        <end position="772"/>
    </location>
</feature>
<organism evidence="10 11">
    <name type="scientific">Cellulosimicrobium protaetiae</name>
    <dbReference type="NCBI Taxonomy" id="2587808"/>
    <lineage>
        <taxon>Bacteria</taxon>
        <taxon>Bacillati</taxon>
        <taxon>Actinomycetota</taxon>
        <taxon>Actinomycetes</taxon>
        <taxon>Micrococcales</taxon>
        <taxon>Promicromonosporaceae</taxon>
        <taxon>Cellulosimicrobium</taxon>
    </lineage>
</organism>
<feature type="transmembrane region" description="Helical" evidence="8">
    <location>
        <begin position="307"/>
        <end position="331"/>
    </location>
</feature>
<feature type="compositionally biased region" description="Low complexity" evidence="7">
    <location>
        <begin position="736"/>
        <end position="754"/>
    </location>
</feature>
<dbReference type="GO" id="GO:0005886">
    <property type="term" value="C:plasma membrane"/>
    <property type="evidence" value="ECO:0007669"/>
    <property type="project" value="UniProtKB-SubCell"/>
</dbReference>
<dbReference type="RefSeq" id="WP_154797466.1">
    <property type="nucleotide sequence ID" value="NZ_CP052757.1"/>
</dbReference>
<dbReference type="SUPFAM" id="SSF82866">
    <property type="entry name" value="Multidrug efflux transporter AcrB transmembrane domain"/>
    <property type="match status" value="2"/>
</dbReference>
<proteinExistence type="inferred from homology"/>
<evidence type="ECO:0000313" key="11">
    <source>
        <dbReference type="Proteomes" id="UP000451354"/>
    </source>
</evidence>
<evidence type="ECO:0000256" key="5">
    <source>
        <dbReference type="ARBA" id="ARBA00022989"/>
    </source>
</evidence>
<feature type="transmembrane region" description="Helical" evidence="8">
    <location>
        <begin position="552"/>
        <end position="572"/>
    </location>
</feature>
<dbReference type="EMBL" id="CP052757">
    <property type="protein sequence ID" value="QJW35284.1"/>
    <property type="molecule type" value="Genomic_DNA"/>
</dbReference>
<name>A0A6M5UB03_9MICO</name>
<dbReference type="Pfam" id="PF03176">
    <property type="entry name" value="MMPL"/>
    <property type="match status" value="2"/>
</dbReference>
<evidence type="ECO:0000256" key="6">
    <source>
        <dbReference type="ARBA" id="ARBA00023136"/>
    </source>
</evidence>
<evidence type="ECO:0000256" key="4">
    <source>
        <dbReference type="ARBA" id="ARBA00022692"/>
    </source>
</evidence>
<feature type="transmembrane region" description="Helical" evidence="8">
    <location>
        <begin position="177"/>
        <end position="199"/>
    </location>
</feature>
<evidence type="ECO:0000313" key="10">
    <source>
        <dbReference type="EMBL" id="QJW35284.1"/>
    </source>
</evidence>
<dbReference type="PANTHER" id="PTHR33406">
    <property type="entry name" value="MEMBRANE PROTEIN MJ1562-RELATED"/>
    <property type="match status" value="1"/>
</dbReference>
<dbReference type="Gene3D" id="1.20.1640.10">
    <property type="entry name" value="Multidrug efflux transporter AcrB transmembrane domain"/>
    <property type="match status" value="2"/>
</dbReference>
<keyword evidence="5 8" id="KW-1133">Transmembrane helix</keyword>
<protein>
    <submittedName>
        <fullName evidence="10">MMPL family transporter</fullName>
    </submittedName>
</protein>